<dbReference type="Proteomes" id="UP000294743">
    <property type="component" value="Unassembled WGS sequence"/>
</dbReference>
<gene>
    <name evidence="2" type="ORF">EDD63_13014</name>
</gene>
<dbReference type="AlphaFoldDB" id="A0A4R7ZEZ5"/>
<evidence type="ECO:0000256" key="1">
    <source>
        <dbReference type="SAM" id="Phobius"/>
    </source>
</evidence>
<keyword evidence="1" id="KW-0472">Membrane</keyword>
<keyword evidence="1" id="KW-0812">Transmembrane</keyword>
<reference evidence="2 3" key="1">
    <citation type="submission" date="2019-03" db="EMBL/GenBank/DDBJ databases">
        <title>Genomic Encyclopedia of Type Strains, Phase IV (KMG-IV): sequencing the most valuable type-strain genomes for metagenomic binning, comparative biology and taxonomic classification.</title>
        <authorList>
            <person name="Goeker M."/>
        </authorList>
    </citation>
    <scope>NUCLEOTIDE SEQUENCE [LARGE SCALE GENOMIC DNA]</scope>
    <source>
        <strain evidence="2 3">DSM 28867</strain>
    </source>
</reference>
<keyword evidence="3" id="KW-1185">Reference proteome</keyword>
<evidence type="ECO:0000313" key="3">
    <source>
        <dbReference type="Proteomes" id="UP000294743"/>
    </source>
</evidence>
<feature type="transmembrane region" description="Helical" evidence="1">
    <location>
        <begin position="7"/>
        <end position="27"/>
    </location>
</feature>
<sequence>MFKNKKLLISYIIIVIIFSVTFAIGVFDNPNFNLHDFCMNLASEFLGLLLTITVIEIYINARKEHREANKTEKSK</sequence>
<organism evidence="2 3">
    <name type="scientific">Breznakia blatticola</name>
    <dbReference type="NCBI Taxonomy" id="1754012"/>
    <lineage>
        <taxon>Bacteria</taxon>
        <taxon>Bacillati</taxon>
        <taxon>Bacillota</taxon>
        <taxon>Erysipelotrichia</taxon>
        <taxon>Erysipelotrichales</taxon>
        <taxon>Erysipelotrichaceae</taxon>
        <taxon>Breznakia</taxon>
    </lineage>
</organism>
<accession>A0A4R7ZEZ5</accession>
<keyword evidence="1" id="KW-1133">Transmembrane helix</keyword>
<dbReference type="EMBL" id="SODD01000030">
    <property type="protein sequence ID" value="TDW14821.1"/>
    <property type="molecule type" value="Genomic_DNA"/>
</dbReference>
<name>A0A4R7ZEZ5_9FIRM</name>
<dbReference type="RefSeq" id="WP_134170301.1">
    <property type="nucleotide sequence ID" value="NZ_SODD01000030.1"/>
</dbReference>
<protein>
    <submittedName>
        <fullName evidence="2">Uncharacterized protein</fullName>
    </submittedName>
</protein>
<evidence type="ECO:0000313" key="2">
    <source>
        <dbReference type="EMBL" id="TDW14821.1"/>
    </source>
</evidence>
<feature type="transmembrane region" description="Helical" evidence="1">
    <location>
        <begin position="39"/>
        <end position="59"/>
    </location>
</feature>
<proteinExistence type="predicted"/>
<comment type="caution">
    <text evidence="2">The sequence shown here is derived from an EMBL/GenBank/DDBJ whole genome shotgun (WGS) entry which is preliminary data.</text>
</comment>